<reference evidence="3" key="2">
    <citation type="submission" date="2019-10" db="EMBL/GenBank/DDBJ databases">
        <title>A de novo genome assembly of a pear dwarfing rootstock.</title>
        <authorList>
            <person name="Wang F."/>
            <person name="Wang J."/>
            <person name="Li S."/>
            <person name="Zhang Y."/>
            <person name="Fang M."/>
            <person name="Ma L."/>
            <person name="Zhao Y."/>
            <person name="Jiang S."/>
        </authorList>
    </citation>
    <scope>NUCLEOTIDE SEQUENCE [LARGE SCALE GENOMIC DNA]</scope>
</reference>
<dbReference type="Proteomes" id="UP000327157">
    <property type="component" value="Chromosome 1"/>
</dbReference>
<dbReference type="PANTHER" id="PTHR45966">
    <property type="entry name" value="GDSL-LIKE LIPASE/ACYLHYDROLASE"/>
    <property type="match status" value="1"/>
</dbReference>
<dbReference type="InterPro" id="IPR044552">
    <property type="entry name" value="GLIP1-5/GLL25"/>
</dbReference>
<accession>A0A5N5F606</accession>
<dbReference type="AlphaFoldDB" id="A0A5N5F606"/>
<dbReference type="SUPFAM" id="SSF52266">
    <property type="entry name" value="SGNH hydrolase"/>
    <property type="match status" value="1"/>
</dbReference>
<evidence type="ECO:0000313" key="3">
    <source>
        <dbReference type="Proteomes" id="UP000327157"/>
    </source>
</evidence>
<reference evidence="2 3" key="1">
    <citation type="submission" date="2019-09" db="EMBL/GenBank/DDBJ databases">
        <authorList>
            <person name="Ou C."/>
        </authorList>
    </citation>
    <scope>NUCLEOTIDE SEQUENCE [LARGE SCALE GENOMIC DNA]</scope>
    <source>
        <strain evidence="2">S2</strain>
        <tissue evidence="2">Leaf</tissue>
    </source>
</reference>
<dbReference type="PANTHER" id="PTHR45966:SF34">
    <property type="entry name" value="GDSL-LIKE LIPASE_ACYLHYDROLASE"/>
    <property type="match status" value="1"/>
</dbReference>
<keyword evidence="3" id="KW-1185">Reference proteome</keyword>
<dbReference type="EMBL" id="SMOL01000768">
    <property type="protein sequence ID" value="KAB2598203.1"/>
    <property type="molecule type" value="Genomic_DNA"/>
</dbReference>
<dbReference type="InterPro" id="IPR036514">
    <property type="entry name" value="SGNH_hydro_sf"/>
</dbReference>
<reference evidence="2 3" key="3">
    <citation type="submission" date="2019-11" db="EMBL/GenBank/DDBJ databases">
        <title>A de novo genome assembly of a pear dwarfing rootstock.</title>
        <authorList>
            <person name="Wang F."/>
            <person name="Wang J."/>
            <person name="Li S."/>
            <person name="Zhang Y."/>
            <person name="Fang M."/>
            <person name="Ma L."/>
            <person name="Zhao Y."/>
            <person name="Jiang S."/>
        </authorList>
    </citation>
    <scope>NUCLEOTIDE SEQUENCE [LARGE SCALE GENOMIC DNA]</scope>
    <source>
        <strain evidence="2">S2</strain>
        <tissue evidence="2">Leaf</tissue>
    </source>
</reference>
<sequence>MATNSSFSYMQIFVFTLFTSLLFITTKARHGNFGLPNEHALAPPFIFGDSIFDDGNNKRTLTKNFYFLNNNYFDTVSQANYLPYELPLIPPYLDPNNEEFRYGVNFASGGTGALIETRVGLARDLHSQAAYFKNIAKSLRQKLGEEEANPLVSRAVYLFCIGSNDYLFPFDTNSSVLRTYSHEEFGGLVIGNITTVIKEIYNEGGRNFGFIYEHEGKMACCGTGPYRGINSCGGRRGIEEYDLCDNVTEYLFFDDAHPNEKAYEQLAKLFWSGNPDVAAPYNLKALFESNQELIKDI</sequence>
<comment type="caution">
    <text evidence="2">The sequence shown here is derived from an EMBL/GenBank/DDBJ whole genome shotgun (WGS) entry which is preliminary data.</text>
</comment>
<evidence type="ECO:0000313" key="2">
    <source>
        <dbReference type="EMBL" id="KAB2598203.1"/>
    </source>
</evidence>
<dbReference type="OrthoDB" id="1600564at2759"/>
<dbReference type="Gene3D" id="3.40.50.1110">
    <property type="entry name" value="SGNH hydrolase"/>
    <property type="match status" value="2"/>
</dbReference>
<protein>
    <submittedName>
        <fullName evidence="2">GDSL esterase/lipase 1-like</fullName>
    </submittedName>
</protein>
<keyword evidence="1" id="KW-0732">Signal</keyword>
<evidence type="ECO:0000256" key="1">
    <source>
        <dbReference type="ARBA" id="ARBA00022729"/>
    </source>
</evidence>
<gene>
    <name evidence="2" type="ORF">D8674_001123</name>
</gene>
<organism evidence="2 3">
    <name type="scientific">Pyrus ussuriensis x Pyrus communis</name>
    <dbReference type="NCBI Taxonomy" id="2448454"/>
    <lineage>
        <taxon>Eukaryota</taxon>
        <taxon>Viridiplantae</taxon>
        <taxon>Streptophyta</taxon>
        <taxon>Embryophyta</taxon>
        <taxon>Tracheophyta</taxon>
        <taxon>Spermatophyta</taxon>
        <taxon>Magnoliopsida</taxon>
        <taxon>eudicotyledons</taxon>
        <taxon>Gunneridae</taxon>
        <taxon>Pentapetalae</taxon>
        <taxon>rosids</taxon>
        <taxon>fabids</taxon>
        <taxon>Rosales</taxon>
        <taxon>Rosaceae</taxon>
        <taxon>Amygdaloideae</taxon>
        <taxon>Maleae</taxon>
        <taxon>Pyrus</taxon>
    </lineage>
</organism>
<dbReference type="GO" id="GO:0016298">
    <property type="term" value="F:lipase activity"/>
    <property type="evidence" value="ECO:0007669"/>
    <property type="project" value="TreeGrafter"/>
</dbReference>
<name>A0A5N5F606_9ROSA</name>
<proteinExistence type="predicted"/>